<sequence length="209" mass="22901">MGRTPLSMAPEHGHEAFVKVLLDLSSIEPDLKDRGDRTLLSLAARPWGYPVYDSHASVISRLMAQDGVDVNARDKTGKTPFSHAVTAGCQAVALLKTLQSKEADINTRDDDGQTPLSRAAQRGNADVIEFLLASADIDPHTTNNNGLTAMDIAVKERDNSSWLGWYKERFEEIIGLLSSVKTPVSSNKQYAWGKKVISLDHSVQMNVQV</sequence>
<name>A0A9W8RQ01_9HYPO</name>
<dbReference type="PANTHER" id="PTHR24133:SF40">
    <property type="entry name" value="ANKYRIN REPEAT DOMAIN 44"/>
    <property type="match status" value="1"/>
</dbReference>
<keyword evidence="1" id="KW-0040">ANK repeat</keyword>
<feature type="repeat" description="ANK" evidence="1">
    <location>
        <begin position="76"/>
        <end position="110"/>
    </location>
</feature>
<dbReference type="InterPro" id="IPR052391">
    <property type="entry name" value="E3_Ligase-Neurotoxin"/>
</dbReference>
<evidence type="ECO:0000256" key="1">
    <source>
        <dbReference type="PROSITE-ProRule" id="PRU00023"/>
    </source>
</evidence>
<dbReference type="Proteomes" id="UP001152049">
    <property type="component" value="Unassembled WGS sequence"/>
</dbReference>
<dbReference type="Pfam" id="PF13857">
    <property type="entry name" value="Ank_5"/>
    <property type="match status" value="1"/>
</dbReference>
<dbReference type="PROSITE" id="PS50088">
    <property type="entry name" value="ANK_REPEAT"/>
    <property type="match status" value="2"/>
</dbReference>
<dbReference type="PROSITE" id="PS50297">
    <property type="entry name" value="ANK_REP_REGION"/>
    <property type="match status" value="1"/>
</dbReference>
<dbReference type="SMART" id="SM00248">
    <property type="entry name" value="ANK"/>
    <property type="match status" value="3"/>
</dbReference>
<organism evidence="2 3">
    <name type="scientific">Fusarium torreyae</name>
    <dbReference type="NCBI Taxonomy" id="1237075"/>
    <lineage>
        <taxon>Eukaryota</taxon>
        <taxon>Fungi</taxon>
        <taxon>Dikarya</taxon>
        <taxon>Ascomycota</taxon>
        <taxon>Pezizomycotina</taxon>
        <taxon>Sordariomycetes</taxon>
        <taxon>Hypocreomycetidae</taxon>
        <taxon>Hypocreales</taxon>
        <taxon>Nectriaceae</taxon>
        <taxon>Fusarium</taxon>
    </lineage>
</organism>
<proteinExistence type="predicted"/>
<evidence type="ECO:0000313" key="2">
    <source>
        <dbReference type="EMBL" id="KAJ4248484.1"/>
    </source>
</evidence>
<dbReference type="PANTHER" id="PTHR24133">
    <property type="entry name" value="ANKYRIN DOMAIN-CONTAINING"/>
    <property type="match status" value="1"/>
</dbReference>
<reference evidence="2" key="1">
    <citation type="submission" date="2022-09" db="EMBL/GenBank/DDBJ databases">
        <title>Fusarium specimens isolated from Avocado Roots.</title>
        <authorList>
            <person name="Stajich J."/>
            <person name="Roper C."/>
            <person name="Heimlech-Rivalta G."/>
        </authorList>
    </citation>
    <scope>NUCLEOTIDE SEQUENCE</scope>
    <source>
        <strain evidence="2">CF00136</strain>
    </source>
</reference>
<feature type="repeat" description="ANK" evidence="1">
    <location>
        <begin position="111"/>
        <end position="132"/>
    </location>
</feature>
<dbReference type="Gene3D" id="1.25.40.20">
    <property type="entry name" value="Ankyrin repeat-containing domain"/>
    <property type="match status" value="1"/>
</dbReference>
<dbReference type="InterPro" id="IPR036770">
    <property type="entry name" value="Ankyrin_rpt-contain_sf"/>
</dbReference>
<dbReference type="InterPro" id="IPR002110">
    <property type="entry name" value="Ankyrin_rpt"/>
</dbReference>
<dbReference type="EMBL" id="JAOQAZ010000036">
    <property type="protein sequence ID" value="KAJ4248484.1"/>
    <property type="molecule type" value="Genomic_DNA"/>
</dbReference>
<dbReference type="AlphaFoldDB" id="A0A9W8RQ01"/>
<comment type="caution">
    <text evidence="2">The sequence shown here is derived from an EMBL/GenBank/DDBJ whole genome shotgun (WGS) entry which is preliminary data.</text>
</comment>
<gene>
    <name evidence="2" type="ORF">NW762_012822</name>
</gene>
<evidence type="ECO:0000313" key="3">
    <source>
        <dbReference type="Proteomes" id="UP001152049"/>
    </source>
</evidence>
<accession>A0A9W8RQ01</accession>
<keyword evidence="3" id="KW-1185">Reference proteome</keyword>
<dbReference type="OrthoDB" id="20872at2759"/>
<evidence type="ECO:0008006" key="4">
    <source>
        <dbReference type="Google" id="ProtNLM"/>
    </source>
</evidence>
<dbReference type="SUPFAM" id="SSF48403">
    <property type="entry name" value="Ankyrin repeat"/>
    <property type="match status" value="1"/>
</dbReference>
<protein>
    <recommendedName>
        <fullName evidence="4">Ankyrin</fullName>
    </recommendedName>
</protein>